<reference evidence="7 8" key="1">
    <citation type="submission" date="2023-05" db="EMBL/GenBank/DDBJ databases">
        <title>Streptantibioticus silvisoli sp. nov., acidotolerant actinomycetes 1 from pine litter.</title>
        <authorList>
            <person name="Swiecimska M."/>
            <person name="Golinska P."/>
            <person name="Sangal V."/>
            <person name="Wachnowicz B."/>
            <person name="Goodfellow M."/>
        </authorList>
    </citation>
    <scope>NUCLEOTIDE SEQUENCE [LARGE SCALE GENOMIC DNA]</scope>
    <source>
        <strain evidence="7 8">DSM 42109</strain>
    </source>
</reference>
<evidence type="ECO:0000313" key="8">
    <source>
        <dbReference type="Proteomes" id="UP001214441"/>
    </source>
</evidence>
<evidence type="ECO:0000313" key="7">
    <source>
        <dbReference type="EMBL" id="MDJ1134948.1"/>
    </source>
</evidence>
<feature type="compositionally biased region" description="Gly residues" evidence="2">
    <location>
        <begin position="269"/>
        <end position="280"/>
    </location>
</feature>
<name>A0ABT7A0T6_9ACTN</name>
<dbReference type="InterPro" id="IPR032503">
    <property type="entry name" value="FAO_M"/>
</dbReference>
<sequence length="876" mass="93285">MNNTPAPRVVIVGAGIVGCALADELTARGWTEVTVLEQGPLAAPGGSTSHAPGLVFRTSPSKTLTAYATYTVEKFRSLRVDGRSCFLPVGGLEVATTEARWSDLHRKAGLAASWGVEGELVGPARCAELFPMLDPATVLGGFHTPGDGLARAVLACHAMIARAQRRGARFLERHTVIGIEREGGAGGPGGPGSSGGAGGPGGPGSSGGAGGSGDRVTGVVTDKGTFPADHVVSAAGFWGPVIGAMAGVDVPLLPLAHQYATTAPLGRLRGGGDGLLGGSDGSDYSDRADGTDGTDGTDAGAFAEAVRPILRHQDHDLYFREHLDPAGGPGRIGIGTYAHRPLPVDPRSVPAYDDAPVMPSSLPFTEDDFAPSWAESARMLPDLAESRVEDGFNGVFSFTPDGMPLLGESRALRGFWLAEAVWVTHSAGAARAVAEWMTEGRPSVDPHECDLHRFEDAQRSPAYVRDRGERAFTEVYDVIHPLQPPERPRPLRTSPFYPRQCELGAYFLESGGWERPHWYEANAALAQGLALPERDSWSAQHWSPIAAAEALATRERVALYDMTPLRRLEVTGPGSLDFLQRMTSNNLKKRVGSVTYTLLLDETGGIRSDLTAARLGPERWQLGANTPSDLDWLVRRAPEGVHIRDITSGTCCVGVWGPLARELVQPLSPGDFSHEAFGFFKARETYVGHVPVTALRVSYVGELGWELYASADVGLRLWDTLWDAGRRLGVVAAGRSAFNSLRLEKGYRAWGADMTAEHSPYEAGVGFAVRPGKGEFLGRDALALRPSARQLVCLTLDDPGAVVMGSEPVYVDGVASGYVTSASYGYSVGCCIAYAWVPEFAASPGTGVYIEYFGEKVSATVAVEPLFDPEMARIRR</sequence>
<dbReference type="Pfam" id="PF16350">
    <property type="entry name" value="FAO_M"/>
    <property type="match status" value="1"/>
</dbReference>
<organism evidence="7 8">
    <name type="scientific">Streptomyces iconiensis</name>
    <dbReference type="NCBI Taxonomy" id="1384038"/>
    <lineage>
        <taxon>Bacteria</taxon>
        <taxon>Bacillati</taxon>
        <taxon>Actinomycetota</taxon>
        <taxon>Actinomycetes</taxon>
        <taxon>Kitasatosporales</taxon>
        <taxon>Streptomycetaceae</taxon>
        <taxon>Streptomyces</taxon>
    </lineage>
</organism>
<dbReference type="Proteomes" id="UP001214441">
    <property type="component" value="Unassembled WGS sequence"/>
</dbReference>
<evidence type="ECO:0000259" key="3">
    <source>
        <dbReference type="Pfam" id="PF01266"/>
    </source>
</evidence>
<accession>A0ABT7A0T6</accession>
<dbReference type="Gene3D" id="3.30.70.1400">
    <property type="entry name" value="Aminomethyltransferase beta-barrel domains"/>
    <property type="match status" value="1"/>
</dbReference>
<dbReference type="InterPro" id="IPR013977">
    <property type="entry name" value="GcvT_C"/>
</dbReference>
<dbReference type="PANTHER" id="PTHR43757">
    <property type="entry name" value="AMINOMETHYLTRANSFERASE"/>
    <property type="match status" value="1"/>
</dbReference>
<protein>
    <submittedName>
        <fullName evidence="7">FAD-dependent oxidoreductase</fullName>
    </submittedName>
</protein>
<dbReference type="InterPro" id="IPR006076">
    <property type="entry name" value="FAD-dep_OxRdtase"/>
</dbReference>
<feature type="domain" description="GCVT N-terminal" evidence="4">
    <location>
        <begin position="497"/>
        <end position="771"/>
    </location>
</feature>
<comment type="similarity">
    <text evidence="1">Belongs to the GcvT family.</text>
</comment>
<dbReference type="Pfam" id="PF08669">
    <property type="entry name" value="GCV_T_C"/>
    <property type="match status" value="1"/>
</dbReference>
<dbReference type="RefSeq" id="WP_274041442.1">
    <property type="nucleotide sequence ID" value="NZ_JANCPR020000025.1"/>
</dbReference>
<dbReference type="InterPro" id="IPR027266">
    <property type="entry name" value="TrmE/GcvT-like"/>
</dbReference>
<evidence type="ECO:0000259" key="5">
    <source>
        <dbReference type="Pfam" id="PF08669"/>
    </source>
</evidence>
<dbReference type="SUPFAM" id="SSF101790">
    <property type="entry name" value="Aminomethyltransferase beta-barrel domain"/>
    <property type="match status" value="1"/>
</dbReference>
<keyword evidence="8" id="KW-1185">Reference proteome</keyword>
<feature type="domain" description="FAD dependent oxidoreductase central" evidence="6">
    <location>
        <begin position="439"/>
        <end position="494"/>
    </location>
</feature>
<feature type="domain" description="Aminomethyltransferase C-terminal" evidence="5">
    <location>
        <begin position="789"/>
        <end position="868"/>
    </location>
</feature>
<dbReference type="SUPFAM" id="SSF54373">
    <property type="entry name" value="FAD-linked reductases, C-terminal domain"/>
    <property type="match status" value="1"/>
</dbReference>
<dbReference type="Pfam" id="PF01571">
    <property type="entry name" value="GCV_T"/>
    <property type="match status" value="1"/>
</dbReference>
<feature type="domain" description="FAD dependent oxidoreductase" evidence="3">
    <location>
        <begin position="8"/>
        <end position="185"/>
    </location>
</feature>
<proteinExistence type="inferred from homology"/>
<dbReference type="Gene3D" id="3.50.50.60">
    <property type="entry name" value="FAD/NAD(P)-binding domain"/>
    <property type="match status" value="3"/>
</dbReference>
<feature type="region of interest" description="Disordered" evidence="2">
    <location>
        <begin position="269"/>
        <end position="294"/>
    </location>
</feature>
<evidence type="ECO:0000259" key="4">
    <source>
        <dbReference type="Pfam" id="PF01571"/>
    </source>
</evidence>
<feature type="domain" description="FAD dependent oxidoreductase" evidence="3">
    <location>
        <begin position="213"/>
        <end position="436"/>
    </location>
</feature>
<dbReference type="SUPFAM" id="SSF51905">
    <property type="entry name" value="FAD/NAD(P)-binding domain"/>
    <property type="match status" value="1"/>
</dbReference>
<dbReference type="EMBL" id="JANCPR020000025">
    <property type="protein sequence ID" value="MDJ1134948.1"/>
    <property type="molecule type" value="Genomic_DNA"/>
</dbReference>
<dbReference type="InterPro" id="IPR029043">
    <property type="entry name" value="GcvT/YgfZ_C"/>
</dbReference>
<dbReference type="PANTHER" id="PTHR43757:SF2">
    <property type="entry name" value="AMINOMETHYLTRANSFERASE, MITOCHONDRIAL"/>
    <property type="match status" value="1"/>
</dbReference>
<dbReference type="Gene3D" id="3.30.9.10">
    <property type="entry name" value="D-Amino Acid Oxidase, subunit A, domain 2"/>
    <property type="match status" value="1"/>
</dbReference>
<dbReference type="Pfam" id="PF01266">
    <property type="entry name" value="DAO"/>
    <property type="match status" value="2"/>
</dbReference>
<feature type="region of interest" description="Disordered" evidence="2">
    <location>
        <begin position="180"/>
        <end position="220"/>
    </location>
</feature>
<evidence type="ECO:0000256" key="2">
    <source>
        <dbReference type="SAM" id="MobiDB-lite"/>
    </source>
</evidence>
<evidence type="ECO:0000256" key="1">
    <source>
        <dbReference type="ARBA" id="ARBA00008609"/>
    </source>
</evidence>
<dbReference type="InterPro" id="IPR028896">
    <property type="entry name" value="GcvT/YgfZ/DmdA"/>
</dbReference>
<evidence type="ECO:0000259" key="6">
    <source>
        <dbReference type="Pfam" id="PF16350"/>
    </source>
</evidence>
<dbReference type="InterPro" id="IPR006222">
    <property type="entry name" value="GCVT_N"/>
</dbReference>
<gene>
    <name evidence="7" type="ORF">NMN56_023915</name>
</gene>
<dbReference type="Gene3D" id="2.40.30.110">
    <property type="entry name" value="Aminomethyltransferase beta-barrel domains"/>
    <property type="match status" value="1"/>
</dbReference>
<comment type="caution">
    <text evidence="7">The sequence shown here is derived from an EMBL/GenBank/DDBJ whole genome shotgun (WGS) entry which is preliminary data.</text>
</comment>
<dbReference type="InterPro" id="IPR036188">
    <property type="entry name" value="FAD/NAD-bd_sf"/>
</dbReference>
<feature type="compositionally biased region" description="Gly residues" evidence="2">
    <location>
        <begin position="184"/>
        <end position="213"/>
    </location>
</feature>
<dbReference type="SUPFAM" id="SSF103025">
    <property type="entry name" value="Folate-binding domain"/>
    <property type="match status" value="1"/>
</dbReference>
<dbReference type="Gene3D" id="3.30.1360.120">
    <property type="entry name" value="Probable tRNA modification gtpase trme, domain 1"/>
    <property type="match status" value="1"/>
</dbReference>